<dbReference type="InterPro" id="IPR044926">
    <property type="entry name" value="RGS_subdomain_2"/>
</dbReference>
<dbReference type="OMA" id="EEQKSRC"/>
<name>A0A6A5C166_NAEFO</name>
<evidence type="ECO:0000256" key="1">
    <source>
        <dbReference type="SAM" id="MobiDB-lite"/>
    </source>
</evidence>
<comment type="caution">
    <text evidence="5">The sequence shown here is derived from an EMBL/GenBank/DDBJ whole genome shotgun (WGS) entry which is preliminary data.</text>
</comment>
<dbReference type="Proteomes" id="UP000444721">
    <property type="component" value="Unassembled WGS sequence"/>
</dbReference>
<organism evidence="5 6">
    <name type="scientific">Naegleria fowleri</name>
    <name type="common">Brain eating amoeba</name>
    <dbReference type="NCBI Taxonomy" id="5763"/>
    <lineage>
        <taxon>Eukaryota</taxon>
        <taxon>Discoba</taxon>
        <taxon>Heterolobosea</taxon>
        <taxon>Tetramitia</taxon>
        <taxon>Eutetramitia</taxon>
        <taxon>Vahlkampfiidae</taxon>
        <taxon>Naegleria</taxon>
    </lineage>
</organism>
<evidence type="ECO:0000256" key="2">
    <source>
        <dbReference type="SAM" id="Phobius"/>
    </source>
</evidence>
<dbReference type="CDD" id="cd06225">
    <property type="entry name" value="HAMP"/>
    <property type="match status" value="1"/>
</dbReference>
<feature type="transmembrane region" description="Helical" evidence="2">
    <location>
        <begin position="240"/>
        <end position="260"/>
    </location>
</feature>
<feature type="transmembrane region" description="Helical" evidence="2">
    <location>
        <begin position="480"/>
        <end position="502"/>
    </location>
</feature>
<evidence type="ECO:0000259" key="3">
    <source>
        <dbReference type="PROSITE" id="PS50132"/>
    </source>
</evidence>
<dbReference type="EMBL" id="VFQX01000028">
    <property type="protein sequence ID" value="KAF0978929.1"/>
    <property type="molecule type" value="Genomic_DNA"/>
</dbReference>
<proteinExistence type="predicted"/>
<dbReference type="PANTHER" id="PTHR10845:SF192">
    <property type="entry name" value="DOUBLE HIT, ISOFORM B"/>
    <property type="match status" value="1"/>
</dbReference>
<keyword evidence="2" id="KW-0472">Membrane</keyword>
<dbReference type="VEuPathDB" id="AmoebaDB:FDP41_001999"/>
<dbReference type="GO" id="GO:0016020">
    <property type="term" value="C:membrane"/>
    <property type="evidence" value="ECO:0007669"/>
    <property type="project" value="InterPro"/>
</dbReference>
<feature type="compositionally biased region" description="Polar residues" evidence="1">
    <location>
        <begin position="12"/>
        <end position="21"/>
    </location>
</feature>
<dbReference type="Gene3D" id="1.10.167.10">
    <property type="entry name" value="Regulator of G-protein Signalling 4, domain 2"/>
    <property type="match status" value="1"/>
</dbReference>
<dbReference type="Pfam" id="PF00672">
    <property type="entry name" value="HAMP"/>
    <property type="match status" value="1"/>
</dbReference>
<dbReference type="PANTHER" id="PTHR10845">
    <property type="entry name" value="REGULATOR OF G PROTEIN SIGNALING"/>
    <property type="match status" value="1"/>
</dbReference>
<dbReference type="Pfam" id="PF00615">
    <property type="entry name" value="RGS"/>
    <property type="match status" value="1"/>
</dbReference>
<feature type="transmembrane region" description="Helical" evidence="2">
    <location>
        <begin position="148"/>
        <end position="168"/>
    </location>
</feature>
<feature type="region of interest" description="Disordered" evidence="1">
    <location>
        <begin position="853"/>
        <end position="875"/>
    </location>
</feature>
<sequence length="875" mass="99634">MSMSSHHHQQYDHQPTVITNISPSSPRSGSSQPSSPTNKGTWHQYSPKSSSISRPPTVPTQTTTTTSTTHRGLQISIPSSVHYYSNRNIQHALCSPTSDHVIGEENLQLFSLYSPHALNNFTFSNNQSQYTECLKSCLSSLRVKTMSLLFLTFASILIICLIGLGISFQLSFTEVENKVAIDTSRKTARALEDDFRMLLEKVYDYAAWDESFYIVKDHNLKGAQELMEAYFLAPFMERAAINYAGMYYTNGSLLAGVGAWKSRYLKNLPQELKQLDAQLVQGADDPETRNIAFVVPEMSLFELLQDEDRVAYLNEKNPTNTSDILLIALVPIQPNNNSFTCGFFLYAKYLTLSYVHDMSLRTQMCTGFFDALHDNDALRSLMRDFSVTSEDDLKQFFRNVQATKLLNFKNDSWTKDKPFQTTKKGPYDDNRYRACPENSLDGLPARMATYQMFTDISGEHRIIARTDLSRDMAQVGWSSFLYSCLVLVGIVLGLTVTVLMFVECCILRRVLKIGKTVRFITSSNDIKQRVPSAGRDELGTLCQDINKMLNALEESQSKLAKDNNIMQALLEKTALEEQKSRCVMNSIHDYIVTVECATGIIINMNTAFEQKLMKKNSSDNNRRSFADNQIITDYITEFGTMDMILEHLETLSQSNDNSQYETVVVNPFGVKHPVSVNVTKAKMTLREGIIGEAFIIVLRNLSEQRELKSQLHKQQEKLEEMRKVSEFNNVMKDGILRSLLKEFASAEMSLENIQFLEDVELYKSLSKIRDRSALQQEIITKYLENESNTPLNVSKHVIESEFKKIISGFGQLDLFDRLENIIKQMVINDTFSRFLASQEYRDYMSNQILMHEESSSEGTETIDMTHPECSDNNLR</sequence>
<dbReference type="InterPro" id="IPR036305">
    <property type="entry name" value="RGS_sf"/>
</dbReference>
<keyword evidence="2" id="KW-1133">Transmembrane helix</keyword>
<keyword evidence="2" id="KW-0812">Transmembrane</keyword>
<evidence type="ECO:0000313" key="5">
    <source>
        <dbReference type="EMBL" id="KAF0978929.1"/>
    </source>
</evidence>
<dbReference type="SMART" id="SM00315">
    <property type="entry name" value="RGS"/>
    <property type="match status" value="1"/>
</dbReference>
<dbReference type="AlphaFoldDB" id="A0A6A5C166"/>
<feature type="compositionally biased region" description="Polar residues" evidence="1">
    <location>
        <begin position="37"/>
        <end position="54"/>
    </location>
</feature>
<feature type="domain" description="HAMP" evidence="4">
    <location>
        <begin position="506"/>
        <end position="557"/>
    </location>
</feature>
<dbReference type="GO" id="GO:0007165">
    <property type="term" value="P:signal transduction"/>
    <property type="evidence" value="ECO:0007669"/>
    <property type="project" value="InterPro"/>
</dbReference>
<dbReference type="VEuPathDB" id="AmoebaDB:NF0008410"/>
<dbReference type="Gene3D" id="6.10.340.10">
    <property type="match status" value="1"/>
</dbReference>
<dbReference type="PROSITE" id="PS50885">
    <property type="entry name" value="HAMP"/>
    <property type="match status" value="1"/>
</dbReference>
<feature type="compositionally biased region" description="Basic and acidic residues" evidence="1">
    <location>
        <begin position="863"/>
        <end position="875"/>
    </location>
</feature>
<dbReference type="SUPFAM" id="SSF48097">
    <property type="entry name" value="Regulator of G-protein signaling, RGS"/>
    <property type="match status" value="1"/>
</dbReference>
<dbReference type="GeneID" id="68109217"/>
<accession>A0A6A5C166</accession>
<dbReference type="CDD" id="cd07440">
    <property type="entry name" value="RGS"/>
    <property type="match status" value="1"/>
</dbReference>
<dbReference type="InterPro" id="IPR003660">
    <property type="entry name" value="HAMP_dom"/>
</dbReference>
<dbReference type="PROSITE" id="PS50132">
    <property type="entry name" value="RGS"/>
    <property type="match status" value="1"/>
</dbReference>
<feature type="compositionally biased region" description="Low complexity" evidence="1">
    <location>
        <begin position="59"/>
        <end position="69"/>
    </location>
</feature>
<dbReference type="RefSeq" id="XP_044563642.1">
    <property type="nucleotide sequence ID" value="XM_044705144.1"/>
</dbReference>
<reference evidence="5 6" key="1">
    <citation type="journal article" date="2019" name="Sci. Rep.">
        <title>Nanopore sequencing improves the draft genome of the human pathogenic amoeba Naegleria fowleri.</title>
        <authorList>
            <person name="Liechti N."/>
            <person name="Schurch N."/>
            <person name="Bruggmann R."/>
            <person name="Wittwer M."/>
        </authorList>
    </citation>
    <scope>NUCLEOTIDE SEQUENCE [LARGE SCALE GENOMIC DNA]</scope>
    <source>
        <strain evidence="5 6">ATCC 30894</strain>
    </source>
</reference>
<feature type="domain" description="RGS" evidence="3">
    <location>
        <begin position="726"/>
        <end position="844"/>
    </location>
</feature>
<feature type="compositionally biased region" description="Low complexity" evidence="1">
    <location>
        <begin position="22"/>
        <end position="36"/>
    </location>
</feature>
<evidence type="ECO:0000313" key="6">
    <source>
        <dbReference type="Proteomes" id="UP000444721"/>
    </source>
</evidence>
<dbReference type="VEuPathDB" id="AmoebaDB:NfTy_033690"/>
<dbReference type="Gene3D" id="3.30.450.20">
    <property type="entry name" value="PAS domain"/>
    <property type="match status" value="1"/>
</dbReference>
<gene>
    <name evidence="5" type="ORF">FDP41_001999</name>
</gene>
<evidence type="ECO:0008006" key="7">
    <source>
        <dbReference type="Google" id="ProtNLM"/>
    </source>
</evidence>
<protein>
    <recommendedName>
        <fullName evidence="7">RGS domain-containing protein</fullName>
    </recommendedName>
</protein>
<keyword evidence="6" id="KW-1185">Reference proteome</keyword>
<evidence type="ECO:0000259" key="4">
    <source>
        <dbReference type="PROSITE" id="PS50885"/>
    </source>
</evidence>
<dbReference type="OrthoDB" id="196547at2759"/>
<dbReference type="InterPro" id="IPR016137">
    <property type="entry name" value="RGS"/>
</dbReference>
<feature type="region of interest" description="Disordered" evidence="1">
    <location>
        <begin position="1"/>
        <end position="71"/>
    </location>
</feature>